<accession>A0A1A9UZ51</accession>
<organism evidence="1 2">
    <name type="scientific">Glossina austeni</name>
    <name type="common">Savannah tsetse fly</name>
    <dbReference type="NCBI Taxonomy" id="7395"/>
    <lineage>
        <taxon>Eukaryota</taxon>
        <taxon>Metazoa</taxon>
        <taxon>Ecdysozoa</taxon>
        <taxon>Arthropoda</taxon>
        <taxon>Hexapoda</taxon>
        <taxon>Insecta</taxon>
        <taxon>Pterygota</taxon>
        <taxon>Neoptera</taxon>
        <taxon>Endopterygota</taxon>
        <taxon>Diptera</taxon>
        <taxon>Brachycera</taxon>
        <taxon>Muscomorpha</taxon>
        <taxon>Hippoboscoidea</taxon>
        <taxon>Glossinidae</taxon>
        <taxon>Glossina</taxon>
    </lineage>
</organism>
<sequence length="143" mass="16170">MNKTVCTNLEKLADEGNWEQVFYCLGVDPVGFFELPGHKGAELIALRIFEEKTALYLCAAMLRVLRYTRNLFCQRLLTLKDLKKRKETSLSAASLSSKETTKLPPLMDFLALNSIFVPVFINEKLIVSINIKAVEILRSSSKV</sequence>
<name>A0A1A9UZ51_GLOAU</name>
<evidence type="ECO:0000313" key="1">
    <source>
        <dbReference type="EnsemblMetazoa" id="GAUT020452-PA"/>
    </source>
</evidence>
<dbReference type="EnsemblMetazoa" id="GAUT020452-RA">
    <property type="protein sequence ID" value="GAUT020452-PA"/>
    <property type="gene ID" value="GAUT020452"/>
</dbReference>
<dbReference type="VEuPathDB" id="VectorBase:GAUT020452"/>
<evidence type="ECO:0000313" key="2">
    <source>
        <dbReference type="Proteomes" id="UP000078200"/>
    </source>
</evidence>
<reference evidence="1" key="1">
    <citation type="submission" date="2020-05" db="UniProtKB">
        <authorList>
            <consortium name="EnsemblMetazoa"/>
        </authorList>
    </citation>
    <scope>IDENTIFICATION</scope>
    <source>
        <strain evidence="1">TTRI</strain>
    </source>
</reference>
<keyword evidence="2" id="KW-1185">Reference proteome</keyword>
<proteinExistence type="predicted"/>
<dbReference type="Proteomes" id="UP000078200">
    <property type="component" value="Unassembled WGS sequence"/>
</dbReference>
<dbReference type="AlphaFoldDB" id="A0A1A9UZ51"/>
<protein>
    <submittedName>
        <fullName evidence="1">Uncharacterized protein</fullName>
    </submittedName>
</protein>